<proteinExistence type="inferred from homology"/>
<evidence type="ECO:0000256" key="8">
    <source>
        <dbReference type="RuleBase" id="RU004479"/>
    </source>
</evidence>
<dbReference type="PANTHER" id="PTHR10362">
    <property type="entry name" value="HISTIDINE AMMONIA-LYASE"/>
    <property type="match status" value="1"/>
</dbReference>
<comment type="similarity">
    <text evidence="7">Belongs to the PAL/histidase family.</text>
</comment>
<organism evidence="10 11">
    <name type="scientific">Commensalibacter nepenthis</name>
    <dbReference type="NCBI Taxonomy" id="3043872"/>
    <lineage>
        <taxon>Bacteria</taxon>
        <taxon>Pseudomonadati</taxon>
        <taxon>Pseudomonadota</taxon>
        <taxon>Alphaproteobacteria</taxon>
        <taxon>Acetobacterales</taxon>
        <taxon>Acetobacteraceae</taxon>
    </lineage>
</organism>
<dbReference type="CDD" id="cd00332">
    <property type="entry name" value="PAL-HAL"/>
    <property type="match status" value="1"/>
</dbReference>
<sequence>MLMKTIVLSPGNLNLSELRHCYENPVKIELNQTAHDLIQKSVDCVNNITNTPDAVAYGINTGFGLLASQRIPKQDLQKLQRSLVLSHAAGVGKNLDDNLVRMIMILKINSLSRGFSGIRLKVIQGLIDLLNAEIYPCIPEKGSVGASGDLAPLAHMSLVLIGEGTATYQGNILSGQEALAKANLKPIILEAKEGLALLNGTQVSTAFALKGLFDAEDLFATAIGCGALNVETSLGSRKPFDPRVHEIRGHKGQILAAQCYRHVLGETSEIAQSHENCIKVQDPYSLRCQPQVMGACLTQLLNAADILLTESNAVSDNPLIFTDNGDIISGGNFHAEPVAMAADNIALAYAEMAALAERRISLLMDTHMSQLPPFLVKDAGVNSGFMIAQVTAAALASQIKTLAMPSSVDSSPTSANQEDHVSMAPNAGRRLWEMAENLRYILAIEWLSVCQGLDFRTGLKTTSILENLRNKLREHVSHYEQDRFFAPDIERANQLIAERVFSVILPQNIFASY</sequence>
<evidence type="ECO:0000256" key="1">
    <source>
        <dbReference type="ARBA" id="ARBA00005113"/>
    </source>
</evidence>
<keyword evidence="4 7" id="KW-0456">Lyase</keyword>
<reference evidence="10" key="1">
    <citation type="submission" date="2023-05" db="EMBL/GenBank/DDBJ databases">
        <title>Whole genome sequence of Commensalibacter sp.</title>
        <authorList>
            <person name="Charoenyingcharoen P."/>
            <person name="Yukphan P."/>
        </authorList>
    </citation>
    <scope>NUCLEOTIDE SEQUENCE</scope>
    <source>
        <strain evidence="10">TBRC 10068</strain>
    </source>
</reference>
<dbReference type="InterPro" id="IPR001106">
    <property type="entry name" value="Aromatic_Lyase"/>
</dbReference>
<dbReference type="Proteomes" id="UP001431775">
    <property type="component" value="Unassembled WGS sequence"/>
</dbReference>
<dbReference type="Pfam" id="PF00221">
    <property type="entry name" value="Lyase_aromatic"/>
    <property type="match status" value="1"/>
</dbReference>
<comment type="pathway">
    <text evidence="1 8">Amino-acid degradation; L-histidine degradation into L-glutamate; N-formimidoyl-L-glutamate from L-histidine: step 1/3.</text>
</comment>
<name>A0ABT6QAJ5_9PROT</name>
<dbReference type="GO" id="GO:0004397">
    <property type="term" value="F:histidine ammonia-lyase activity"/>
    <property type="evidence" value="ECO:0007669"/>
    <property type="project" value="UniProtKB-EC"/>
</dbReference>
<dbReference type="RefSeq" id="WP_281463510.1">
    <property type="nucleotide sequence ID" value="NZ_JASBAN010000002.1"/>
</dbReference>
<evidence type="ECO:0000256" key="2">
    <source>
        <dbReference type="ARBA" id="ARBA00012994"/>
    </source>
</evidence>
<protein>
    <recommendedName>
        <fullName evidence="2 6">Histidine ammonia-lyase</fullName>
        <ecNumber evidence="2 6">4.3.1.3</ecNumber>
    </recommendedName>
</protein>
<dbReference type="InterPro" id="IPR008948">
    <property type="entry name" value="L-Aspartase-like"/>
</dbReference>
<dbReference type="EC" id="4.3.1.3" evidence="2 6"/>
<dbReference type="Gene3D" id="1.10.275.10">
    <property type="entry name" value="Fumarase/aspartase (N-terminal domain)"/>
    <property type="match status" value="1"/>
</dbReference>
<evidence type="ECO:0000256" key="5">
    <source>
        <dbReference type="ARBA" id="ARBA00049269"/>
    </source>
</evidence>
<dbReference type="InterPro" id="IPR005921">
    <property type="entry name" value="HutH"/>
</dbReference>
<keyword evidence="3 8" id="KW-0369">Histidine metabolism</keyword>
<dbReference type="InterPro" id="IPR022313">
    <property type="entry name" value="Phe/His_NH3-lyase_AS"/>
</dbReference>
<comment type="caution">
    <text evidence="10">The sequence shown here is derived from an EMBL/GenBank/DDBJ whole genome shotgun (WGS) entry which is preliminary data.</text>
</comment>
<gene>
    <name evidence="10" type="primary">hutH</name>
    <name evidence="10" type="ORF">QJV33_11120</name>
</gene>
<evidence type="ECO:0000313" key="11">
    <source>
        <dbReference type="Proteomes" id="UP001431775"/>
    </source>
</evidence>
<dbReference type="NCBIfam" id="TIGR01225">
    <property type="entry name" value="hutH"/>
    <property type="match status" value="1"/>
</dbReference>
<dbReference type="NCBIfam" id="NF006871">
    <property type="entry name" value="PRK09367.1"/>
    <property type="match status" value="1"/>
</dbReference>
<dbReference type="Gene3D" id="1.20.200.10">
    <property type="entry name" value="Fumarase/aspartase (Central domain)"/>
    <property type="match status" value="1"/>
</dbReference>
<evidence type="ECO:0000256" key="7">
    <source>
        <dbReference type="RuleBase" id="RU003954"/>
    </source>
</evidence>
<evidence type="ECO:0000256" key="6">
    <source>
        <dbReference type="NCBIfam" id="TIGR01225"/>
    </source>
</evidence>
<evidence type="ECO:0000256" key="9">
    <source>
        <dbReference type="RuleBase" id="RU004480"/>
    </source>
</evidence>
<dbReference type="EMBL" id="JASBAN010000002">
    <property type="protein sequence ID" value="MDI2113819.1"/>
    <property type="molecule type" value="Genomic_DNA"/>
</dbReference>
<dbReference type="SUPFAM" id="SSF48557">
    <property type="entry name" value="L-aspartase-like"/>
    <property type="match status" value="1"/>
</dbReference>
<comment type="subcellular location">
    <subcellularLocation>
        <location evidence="9">Cytoplasm</location>
    </subcellularLocation>
</comment>
<dbReference type="PROSITE" id="PS00488">
    <property type="entry name" value="PAL_HISTIDASE"/>
    <property type="match status" value="1"/>
</dbReference>
<accession>A0ABT6QAJ5</accession>
<comment type="catalytic activity">
    <reaction evidence="5 8">
        <text>L-histidine = trans-urocanate + NH4(+)</text>
        <dbReference type="Rhea" id="RHEA:21232"/>
        <dbReference type="ChEBI" id="CHEBI:17771"/>
        <dbReference type="ChEBI" id="CHEBI:28938"/>
        <dbReference type="ChEBI" id="CHEBI:57595"/>
        <dbReference type="EC" id="4.3.1.3"/>
    </reaction>
</comment>
<evidence type="ECO:0000313" key="10">
    <source>
        <dbReference type="EMBL" id="MDI2113819.1"/>
    </source>
</evidence>
<dbReference type="InterPro" id="IPR024083">
    <property type="entry name" value="Fumarase/histidase_N"/>
</dbReference>
<evidence type="ECO:0000256" key="4">
    <source>
        <dbReference type="ARBA" id="ARBA00023239"/>
    </source>
</evidence>
<evidence type="ECO:0000256" key="3">
    <source>
        <dbReference type="ARBA" id="ARBA00022808"/>
    </source>
</evidence>
<keyword evidence="11" id="KW-1185">Reference proteome</keyword>